<reference evidence="4 5" key="1">
    <citation type="journal article" date="2014" name="BMC Genomics">
        <title>Adaptive genomic structural variation in the grape powdery mildew pathogen, Erysiphe necator.</title>
        <authorList>
            <person name="Jones L."/>
            <person name="Riaz S."/>
            <person name="Morales-Cruz A."/>
            <person name="Amrine K.C."/>
            <person name="McGuire B."/>
            <person name="Gubler W.D."/>
            <person name="Walker M.A."/>
            <person name="Cantu D."/>
        </authorList>
    </citation>
    <scope>NUCLEOTIDE SEQUENCE [LARGE SCALE GENOMIC DNA]</scope>
    <source>
        <strain evidence="5">c</strain>
    </source>
</reference>
<name>A0A0B1PEX2_UNCNE</name>
<protein>
    <submittedName>
        <fullName evidence="4">Putative myosin class ii heavy chain</fullName>
    </submittedName>
</protein>
<feature type="compositionally biased region" description="Polar residues" evidence="3">
    <location>
        <begin position="985"/>
        <end position="997"/>
    </location>
</feature>
<keyword evidence="1 2" id="KW-0175">Coiled coil</keyword>
<sequence length="2207" mass="247793">MSQMYSSSTPPPALAEEGPLALSPVISSSSTAEEEEVAVSPALPPLPEPKFNGHVVKVPSPRTPLPVSVSEQADYFTASWGSPYQTSTSIQLGYNHSEATSSEEDSVEIPFHNFQLHTPFLRPATLLTRAHTDPEILIQDRITSATVLANRARRKRLGLTEDWIRKHTCGEQAESNNWLSDGEQSDTYSFTGSRLSSDTYLFFGEENPETPTLESYFEPHGSQSFKRVHKRRLSATTLRQEDFYSNQEPCKSKQYSPNTKKRVMDISNKPIPATSSEEWRAAALPSLTELPASITAPPVDLRTKKKIPWNGKYILVLLPKDEAREKEDQKPYPMTETDVMNMLESWEKLGYNTKGFNLGTEYSEDVESAQGQSRKIWPLAQDILDEKNRGLLKVRIPDQREWDKYVQELKEAKLRSLGVSLSDDEPAPQPFALTAISNLNRRASIQYPPVSFSPPIPTSSAGSSHINLGHNPFSPIVMPPGASMATNQSSHPASVASPLSLNDINQGKYNLYHSNSYTANDRPFGSPFQFSHQQSPISWSPGQLFHQQGLGSGGRSPPKSNFGPILSPLISFSPEIGLPQTTDIKSQLQQRQNILHTQLPHSQLQLGINQISSRLEGVKEHDDEDRNIVKKDLSITVRGSKSISLETQSLQEEIEAAEYHLESQIQRELEHEDYSPHSEIGNDPIVFYLITTNYDEELILHHPQPHSRKHSLFKDKDDNPIDLSNIRPLDNCAEQSDTQRIITGKFASFSPTKAIKTVHDQAKADGESILNENSSPKSYGTSAKLAQDTLNHKPKASFSKLNVTAKEFTFNPSSISTMTTATSMSDLSRQQGSSLSLHVRSQGSKGAQPAFSESAPLVTASTSQLGHISENFHHGQLNYNPTFVPGNSEFNFSSTPIFRRNSIAYNFPGSNTMTTGINTHQIPIFGNRDLHKIGIEKPGKISKAIPIVRPDETKVAGHPKRIRGNVDNFNSAHALAEPVEPIQEVDTSQPTEKNIPSSDIPLNKEISSFSPTNQKPKDPKEERKHKAPSWSFPKQSEISDIADVKMSKANEPDRPTSQTSISTTSRGIFQTIKENFKYLGHKRNSSSMSMTAKSIETESNNPLLQKKTSSVSMNKTSSPSKSQIKVSQDFPAKPVPTQNKQHNNRLTSLSESISTQNITSTQVKDPISNDNEKKEGIISGSSPMIKALKLAHPDLTNIKSLNNSLQNNEERASKNNFEEGETYSRNDNETEISLPRNEKGGLKSHHPSPARCIKVPDLDSSSPLRFLPNNIRSDAPSPSPKRFRTLPGETNIFTRDREDLFKFESQRTLTYNIDGEPTSEWDDVITDAEESKIKPRAQFFDNHVNNIISGILAERLNPLEQTLGLIQESIVTIADQILVPQDPTSTVGEFSDADDEDDDDSPRLTVNLRRDKRLNQIKAIIQESIGSINPGGSQPAISDNHVDLQNMTQALQEIKNQLNQPTKIDFSSPGLRDIIKETIERKMPNKLLLADGVNVTRIADLQSKLSQAESRMDEEIQIRRAAEDRLSEIQRQLRISSEEEHRLRAELEQRETKIRNILDDCDAKVRSLEVDHAKSLMRITILEAADDHTKKNEASLQFKIQKLEDDLFTSQQQNEKLKMENEHTQEVSRRYSENVEQITLTNKELRHTIERLKIQSEESIRVREVMRGKLIALQEDMARAASEITDENSRRAKKEQELICRQEVLDARLQAEARTRERMEAEIERLERGERDALRAINEFRNLEDLVTKLTEDNVTSKKDAQRCQLELASANDQIIIMRENFEGQVRNLRSDIDYARLDTQNIRTTNEKLLEDIEISKKKFEKNFAEREEYLETQHSRQIHIITEEAQRQEHHLLERLSLSKDKNQQLEDRVALLEEKLEIANTAAAAAANAAKTARSESNTSIKSKKLKSNDDSNTAGIENPEKISSQALRETIISLQEQLQDREITIESLESTLSCIDPDIEIKISKRDDEIMWLRELLAVRKSDLTEIVQCLEQDCWDVERVKDAAIRLRANLQMQEQELERAINGGSALPNLAASLKDVASPRVAHAVSPLVAALGSWRKSKTDGSRGSYMNIESGLTPSKNDLRPISGILTPPNSVGQQQTKPAPKFKVLNSNNQRFSSEQLANRPRVAVWGMPPKKVGDLRAQGSFNCSEKESERNSHDPLPIMMESSYDQDATEEEFNKAGFHLSKEDCNDSVLELCHKS</sequence>
<proteinExistence type="predicted"/>
<feature type="region of interest" description="Disordered" evidence="3">
    <location>
        <begin position="979"/>
        <end position="1040"/>
    </location>
</feature>
<evidence type="ECO:0000313" key="5">
    <source>
        <dbReference type="Proteomes" id="UP000030854"/>
    </source>
</evidence>
<accession>A0A0B1PEX2</accession>
<dbReference type="HOGENOM" id="CLU_001004_0_0_1"/>
<dbReference type="GO" id="GO:0005856">
    <property type="term" value="C:cytoskeleton"/>
    <property type="evidence" value="ECO:0007669"/>
    <property type="project" value="TreeGrafter"/>
</dbReference>
<feature type="compositionally biased region" description="Polar residues" evidence="3">
    <location>
        <begin position="1136"/>
        <end position="1163"/>
    </location>
</feature>
<comment type="caution">
    <text evidence="4">The sequence shown here is derived from an EMBL/GenBank/DDBJ whole genome shotgun (WGS) entry which is preliminary data.</text>
</comment>
<gene>
    <name evidence="4" type="ORF">EV44_g4572</name>
</gene>
<feature type="coiled-coil region" evidence="2">
    <location>
        <begin position="1498"/>
        <end position="1546"/>
    </location>
</feature>
<dbReference type="Proteomes" id="UP000030854">
    <property type="component" value="Unassembled WGS sequence"/>
</dbReference>
<feature type="region of interest" description="Disordered" evidence="3">
    <location>
        <begin position="1202"/>
        <end position="1257"/>
    </location>
</feature>
<keyword evidence="5" id="KW-1185">Reference proteome</keyword>
<feature type="compositionally biased region" description="Basic and acidic residues" evidence="3">
    <location>
        <begin position="1015"/>
        <end position="1024"/>
    </location>
</feature>
<feature type="region of interest" description="Disordered" evidence="3">
    <location>
        <begin position="1083"/>
        <end position="1171"/>
    </location>
</feature>
<evidence type="ECO:0000256" key="3">
    <source>
        <dbReference type="SAM" id="MobiDB-lite"/>
    </source>
</evidence>
<dbReference type="EMBL" id="JNVN01000490">
    <property type="protein sequence ID" value="KHJ35179.1"/>
    <property type="molecule type" value="Genomic_DNA"/>
</dbReference>
<dbReference type="OMA" id="WGFAYDK"/>
<feature type="region of interest" description="Disordered" evidence="3">
    <location>
        <begin position="1894"/>
        <end position="1924"/>
    </location>
</feature>
<organism evidence="4 5">
    <name type="scientific">Uncinula necator</name>
    <name type="common">Grape powdery mildew</name>
    <dbReference type="NCBI Taxonomy" id="52586"/>
    <lineage>
        <taxon>Eukaryota</taxon>
        <taxon>Fungi</taxon>
        <taxon>Dikarya</taxon>
        <taxon>Ascomycota</taxon>
        <taxon>Pezizomycotina</taxon>
        <taxon>Leotiomycetes</taxon>
        <taxon>Erysiphales</taxon>
        <taxon>Erysiphaceae</taxon>
        <taxon>Erysiphe</taxon>
    </lineage>
</organism>
<feature type="region of interest" description="Disordered" evidence="3">
    <location>
        <begin position="1"/>
        <end position="49"/>
    </location>
</feature>
<feature type="compositionally biased region" description="Acidic residues" evidence="3">
    <location>
        <begin position="1391"/>
        <end position="1400"/>
    </location>
</feature>
<evidence type="ECO:0000256" key="2">
    <source>
        <dbReference type="SAM" id="Coils"/>
    </source>
</evidence>
<feature type="region of interest" description="Disordered" evidence="3">
    <location>
        <begin position="1382"/>
        <end position="1403"/>
    </location>
</feature>
<evidence type="ECO:0000313" key="4">
    <source>
        <dbReference type="EMBL" id="KHJ35179.1"/>
    </source>
</evidence>
<feature type="coiled-coil region" evidence="2">
    <location>
        <begin position="2002"/>
        <end position="2029"/>
    </location>
</feature>
<dbReference type="PANTHER" id="PTHR32083:SF0">
    <property type="entry name" value="CILIA AND FLAGELLA-ASSOCIATED PROTEIN 58"/>
    <property type="match status" value="1"/>
</dbReference>
<feature type="region of interest" description="Disordered" evidence="3">
    <location>
        <begin position="2069"/>
        <end position="2089"/>
    </location>
</feature>
<feature type="compositionally biased region" description="Polar residues" evidence="3">
    <location>
        <begin position="1005"/>
        <end position="1014"/>
    </location>
</feature>
<feature type="coiled-coil region" evidence="2">
    <location>
        <begin position="1858"/>
        <end position="1885"/>
    </location>
</feature>
<dbReference type="STRING" id="52586.A0A0B1PEX2"/>
<dbReference type="PANTHER" id="PTHR32083">
    <property type="entry name" value="CILIA AND FLAGELLA-ASSOCIATED PROTEIN 58-RELATED"/>
    <property type="match status" value="1"/>
</dbReference>
<feature type="compositionally biased region" description="Polar residues" evidence="3">
    <location>
        <begin position="1085"/>
        <end position="1126"/>
    </location>
</feature>
<feature type="coiled-coil region" evidence="2">
    <location>
        <begin position="1600"/>
        <end position="1746"/>
    </location>
</feature>
<feature type="compositionally biased region" description="Low complexity" evidence="3">
    <location>
        <begin position="14"/>
        <end position="31"/>
    </location>
</feature>
<evidence type="ECO:0000256" key="1">
    <source>
        <dbReference type="ARBA" id="ARBA00023054"/>
    </source>
</evidence>
<feature type="compositionally biased region" description="Basic and acidic residues" evidence="3">
    <location>
        <begin position="1208"/>
        <end position="1228"/>
    </location>
</feature>